<sequence length="231" mass="25208">MTAGSTAIEAAVKSICPDVQQRVADGRGRADERGLWWELSCCILSSQVPYGMAAAAADVLDGARVLLEPGTRSETRELVEDLLRRPLLVEGRHRLYRFPSARADQLARTHEVIHREGGLSALLSGFVDADQARRWLVAYAPGLGPKQASMLLRNAGISYDLAVIDRHVLEYMSLTGIEQAGRSTVTSLAGYGRVEDSLRRHAESAGCLVGVMDWAIWIVMRVAKQTRAVPA</sequence>
<dbReference type="GO" id="GO:0016799">
    <property type="term" value="F:hydrolase activity, hydrolyzing N-glycosyl compounds"/>
    <property type="evidence" value="ECO:0007669"/>
    <property type="project" value="InterPro"/>
</dbReference>
<dbReference type="GO" id="GO:0003906">
    <property type="term" value="F:DNA-(apurinic or apyrimidinic site) endonuclease activity"/>
    <property type="evidence" value="ECO:0007669"/>
    <property type="project" value="InterPro"/>
</dbReference>
<evidence type="ECO:0000313" key="5">
    <source>
        <dbReference type="EMBL" id="KTW17287.1"/>
    </source>
</evidence>
<dbReference type="RefSeq" id="WP_058715568.1">
    <property type="nucleotide sequence ID" value="NZ_LDTC01000012.1"/>
</dbReference>
<organism evidence="5 6">
    <name type="scientific">Sphingomonas sanguinis</name>
    <dbReference type="NCBI Taxonomy" id="33051"/>
    <lineage>
        <taxon>Bacteria</taxon>
        <taxon>Pseudomonadati</taxon>
        <taxon>Pseudomonadota</taxon>
        <taxon>Alphaproteobacteria</taxon>
        <taxon>Sphingomonadales</taxon>
        <taxon>Sphingomonadaceae</taxon>
        <taxon>Sphingomonas</taxon>
    </lineage>
</organism>
<proteinExistence type="predicted"/>
<dbReference type="GO" id="GO:0006281">
    <property type="term" value="P:DNA repair"/>
    <property type="evidence" value="ECO:0007669"/>
    <property type="project" value="UniProtKB-KW"/>
</dbReference>
<keyword evidence="4" id="KW-0326">Glycosidase</keyword>
<dbReference type="EMBL" id="LDTC01000012">
    <property type="protein sequence ID" value="KTW17287.1"/>
    <property type="molecule type" value="Genomic_DNA"/>
</dbReference>
<keyword evidence="3" id="KW-0234">DNA repair</keyword>
<name>A0A147JC49_9SPHN</name>
<evidence type="ECO:0000256" key="1">
    <source>
        <dbReference type="ARBA" id="ARBA00022763"/>
    </source>
</evidence>
<dbReference type="InterPro" id="IPR012092">
    <property type="entry name" value="DNA_glyclase/AP_lyase_Ogg"/>
</dbReference>
<dbReference type="PATRIC" id="fig|33051.5.peg.442"/>
<dbReference type="Gene3D" id="1.10.340.30">
    <property type="entry name" value="Hypothetical protein, domain 2"/>
    <property type="match status" value="1"/>
</dbReference>
<evidence type="ECO:0000256" key="4">
    <source>
        <dbReference type="ARBA" id="ARBA00023295"/>
    </source>
</evidence>
<reference evidence="5 6" key="1">
    <citation type="journal article" date="2016" name="Front. Microbiol.">
        <title>Genomic Resource of Rice Seed Associated Bacteria.</title>
        <authorList>
            <person name="Midha S."/>
            <person name="Bansal K."/>
            <person name="Sharma S."/>
            <person name="Kumar N."/>
            <person name="Patil P.P."/>
            <person name="Chaudhry V."/>
            <person name="Patil P.B."/>
        </authorList>
    </citation>
    <scope>NUCLEOTIDE SEQUENCE [LARGE SCALE GENOMIC DNA]</scope>
    <source>
        <strain evidence="5 6">NS258</strain>
    </source>
</reference>
<dbReference type="Proteomes" id="UP000074410">
    <property type="component" value="Unassembled WGS sequence"/>
</dbReference>
<keyword evidence="2" id="KW-0378">Hydrolase</keyword>
<evidence type="ECO:0000256" key="2">
    <source>
        <dbReference type="ARBA" id="ARBA00022801"/>
    </source>
</evidence>
<dbReference type="AlphaFoldDB" id="A0A147JC49"/>
<dbReference type="Pfam" id="PF22175">
    <property type="entry name" value="Ogg-HhH"/>
    <property type="match status" value="1"/>
</dbReference>
<evidence type="ECO:0008006" key="7">
    <source>
        <dbReference type="Google" id="ProtNLM"/>
    </source>
</evidence>
<evidence type="ECO:0000256" key="3">
    <source>
        <dbReference type="ARBA" id="ARBA00023204"/>
    </source>
</evidence>
<keyword evidence="1" id="KW-0227">DNA damage</keyword>
<gene>
    <name evidence="5" type="ORF">NS258_02495</name>
</gene>
<dbReference type="InterPro" id="IPR023170">
    <property type="entry name" value="HhH_base_excis_C"/>
</dbReference>
<accession>A0A147JC49</accession>
<protein>
    <recommendedName>
        <fullName evidence="7">DNA lyase</fullName>
    </recommendedName>
</protein>
<comment type="caution">
    <text evidence="5">The sequence shown here is derived from an EMBL/GenBank/DDBJ whole genome shotgun (WGS) entry which is preliminary data.</text>
</comment>
<dbReference type="InterPro" id="IPR011257">
    <property type="entry name" value="DNA_glycosylase"/>
</dbReference>
<evidence type="ECO:0000313" key="6">
    <source>
        <dbReference type="Proteomes" id="UP000074410"/>
    </source>
</evidence>
<dbReference type="Gene3D" id="1.10.1670.10">
    <property type="entry name" value="Helix-hairpin-Helix base-excision DNA repair enzymes (C-terminal)"/>
    <property type="match status" value="1"/>
</dbReference>
<dbReference type="SUPFAM" id="SSF48150">
    <property type="entry name" value="DNA-glycosylase"/>
    <property type="match status" value="1"/>
</dbReference>